<dbReference type="EMBL" id="JBBNAF010000004">
    <property type="protein sequence ID" value="KAK9151248.1"/>
    <property type="molecule type" value="Genomic_DNA"/>
</dbReference>
<feature type="domain" description="Helicase associated" evidence="2">
    <location>
        <begin position="116"/>
        <end position="140"/>
    </location>
</feature>
<keyword evidence="4" id="KW-1185">Reference proteome</keyword>
<reference evidence="3 4" key="1">
    <citation type="submission" date="2024-01" db="EMBL/GenBank/DDBJ databases">
        <title>Genome assemblies of Stephania.</title>
        <authorList>
            <person name="Yang L."/>
        </authorList>
    </citation>
    <scope>NUCLEOTIDE SEQUENCE [LARGE SCALE GENOMIC DNA]</scope>
    <source>
        <strain evidence="3">YNDBR</strain>
        <tissue evidence="3">Leaf</tissue>
    </source>
</reference>
<comment type="caution">
    <text evidence="3">The sequence shown here is derived from an EMBL/GenBank/DDBJ whole genome shotgun (WGS) entry which is preliminary data.</text>
</comment>
<dbReference type="InterPro" id="IPR048333">
    <property type="entry name" value="HA2_WH"/>
</dbReference>
<feature type="coiled-coil region" evidence="1">
    <location>
        <begin position="61"/>
        <end position="103"/>
    </location>
</feature>
<dbReference type="Proteomes" id="UP001420932">
    <property type="component" value="Unassembled WGS sequence"/>
</dbReference>
<evidence type="ECO:0000313" key="4">
    <source>
        <dbReference type="Proteomes" id="UP001420932"/>
    </source>
</evidence>
<gene>
    <name evidence="3" type="ORF">Syun_009557</name>
</gene>
<name>A0AAP0KGD0_9MAGN</name>
<organism evidence="3 4">
    <name type="scientific">Stephania yunnanensis</name>
    <dbReference type="NCBI Taxonomy" id="152371"/>
    <lineage>
        <taxon>Eukaryota</taxon>
        <taxon>Viridiplantae</taxon>
        <taxon>Streptophyta</taxon>
        <taxon>Embryophyta</taxon>
        <taxon>Tracheophyta</taxon>
        <taxon>Spermatophyta</taxon>
        <taxon>Magnoliopsida</taxon>
        <taxon>Ranunculales</taxon>
        <taxon>Menispermaceae</taxon>
        <taxon>Menispermoideae</taxon>
        <taxon>Cissampelideae</taxon>
        <taxon>Stephania</taxon>
    </lineage>
</organism>
<evidence type="ECO:0000313" key="3">
    <source>
        <dbReference type="EMBL" id="KAK9151248.1"/>
    </source>
</evidence>
<accession>A0AAP0KGD0</accession>
<proteinExistence type="predicted"/>
<dbReference type="Pfam" id="PF04408">
    <property type="entry name" value="WHD_HA2"/>
    <property type="match status" value="1"/>
</dbReference>
<protein>
    <recommendedName>
        <fullName evidence="2">Helicase associated domain-containing protein</fullName>
    </recommendedName>
</protein>
<keyword evidence="1" id="KW-0175">Coiled coil</keyword>
<evidence type="ECO:0000259" key="2">
    <source>
        <dbReference type="Pfam" id="PF04408"/>
    </source>
</evidence>
<sequence>MKIHLSAQTPDTSIDEDAVYLEVVPEVKGHVYGLGSQGYHRSISSGEASPSRGPTYGLHELEELQRDRQSLQETLLNERMERQEQMQRDKMERQQENQEMQDRLALDVILHLRIRALEVLYALGVLDEDAKLTSPIGFQVS</sequence>
<dbReference type="AlphaFoldDB" id="A0AAP0KGD0"/>
<evidence type="ECO:0000256" key="1">
    <source>
        <dbReference type="SAM" id="Coils"/>
    </source>
</evidence>